<dbReference type="InterPro" id="IPR007034">
    <property type="entry name" value="BMS1_TSR1_C"/>
</dbReference>
<dbReference type="STRING" id="284813.Q8SW93"/>
<dbReference type="InterPro" id="IPR039761">
    <property type="entry name" value="Bms1/Tsr1"/>
</dbReference>
<dbReference type="PANTHER" id="PTHR12858">
    <property type="entry name" value="RIBOSOME BIOGENESIS PROTEIN"/>
    <property type="match status" value="1"/>
</dbReference>
<dbReference type="InParanoid" id="Q8SW93"/>
<dbReference type="KEGG" id="ecu:ECU02_1440"/>
<dbReference type="PANTHER" id="PTHR12858:SF1">
    <property type="entry name" value="PRE-RRNA-PROCESSING PROTEIN TSR1 HOMOLOG"/>
    <property type="match status" value="1"/>
</dbReference>
<dbReference type="GO" id="GO:0000479">
    <property type="term" value="P:endonucleolytic cleavage of tricistronic rRNA transcript (SSU-rRNA, 5.8S rRNA, LSU-rRNA)"/>
    <property type="evidence" value="ECO:0007669"/>
    <property type="project" value="TreeGrafter"/>
</dbReference>
<feature type="region of interest" description="Disordered" evidence="1">
    <location>
        <begin position="243"/>
        <end position="278"/>
    </location>
</feature>
<dbReference type="GO" id="GO:0005525">
    <property type="term" value="F:GTP binding"/>
    <property type="evidence" value="ECO:0007669"/>
    <property type="project" value="TreeGrafter"/>
</dbReference>
<dbReference type="Pfam" id="PF04950">
    <property type="entry name" value="RIBIOP_C"/>
    <property type="match status" value="1"/>
</dbReference>
<dbReference type="OrthoDB" id="119302at2759"/>
<dbReference type="RefSeq" id="NP_584669.1">
    <property type="nucleotide sequence ID" value="NM_001040858.1"/>
</dbReference>
<reference evidence="3 4" key="1">
    <citation type="journal article" date="2001" name="Nature">
        <title>Genome sequence and gene compaction of the eukaryote parasite Encephalitozoon cuniculi.</title>
        <authorList>
            <person name="Katinka M.D."/>
            <person name="Duprat S."/>
            <person name="Cornillot E."/>
            <person name="Metenier G."/>
            <person name="Thomarat F."/>
            <person name="Prensier G."/>
            <person name="Barbe V."/>
            <person name="Peyretaillade E."/>
            <person name="Brottier P."/>
            <person name="Wincker P."/>
            <person name="Delbac F."/>
            <person name="El Alaoui H."/>
            <person name="Peyret P."/>
            <person name="Saurin W."/>
            <person name="Gouy M."/>
            <person name="Weissenbach J."/>
            <person name="Vivares C.P."/>
        </authorList>
    </citation>
    <scope>NUCLEOTIDE SEQUENCE [LARGE SCALE GENOMIC DNA]</scope>
    <source>
        <strain evidence="3 4">GB-M1</strain>
    </source>
</reference>
<proteinExistence type="predicted"/>
<evidence type="ECO:0000313" key="4">
    <source>
        <dbReference type="Proteomes" id="UP000000819"/>
    </source>
</evidence>
<dbReference type="GO" id="GO:0003924">
    <property type="term" value="F:GTPase activity"/>
    <property type="evidence" value="ECO:0007669"/>
    <property type="project" value="TreeGrafter"/>
</dbReference>
<dbReference type="Proteomes" id="UP000000819">
    <property type="component" value="Chromosome II"/>
</dbReference>
<feature type="compositionally biased region" description="Acidic residues" evidence="1">
    <location>
        <begin position="243"/>
        <end position="272"/>
    </location>
</feature>
<dbReference type="SMART" id="SM01362">
    <property type="entry name" value="DUF663"/>
    <property type="match status" value="1"/>
</dbReference>
<dbReference type="VEuPathDB" id="MicrosporidiaDB:ECU02_1440"/>
<gene>
    <name evidence="3" type="ordered locus">ECU02_1440</name>
</gene>
<evidence type="ECO:0000259" key="2">
    <source>
        <dbReference type="SMART" id="SM01362"/>
    </source>
</evidence>
<reference evidence="3 4" key="2">
    <citation type="journal article" date="2009" name="BMC Genomics">
        <title>Identification of transcriptional signals in Encephalitozoon cuniculi widespread among Microsporidia phylum: support for accurate structural genome annotation.</title>
        <authorList>
            <person name="Peyretaillade E."/>
            <person name="Goncalves O."/>
            <person name="Terrat S."/>
            <person name="Dugat-Bony E."/>
            <person name="Wincker P."/>
            <person name="Cornman R.S."/>
            <person name="Evans J.D."/>
            <person name="Delbac F."/>
            <person name="Peyret P."/>
        </authorList>
    </citation>
    <scope>NUCLEOTIDE SEQUENCE [LARGE SCALE GENOMIC DNA]</scope>
    <source>
        <strain evidence="3 4">GB-M1</strain>
    </source>
</reference>
<accession>Q8SW93</accession>
<organism evidence="3 4">
    <name type="scientific">Encephalitozoon cuniculi (strain GB-M1)</name>
    <name type="common">Microsporidian parasite</name>
    <dbReference type="NCBI Taxonomy" id="284813"/>
    <lineage>
        <taxon>Eukaryota</taxon>
        <taxon>Fungi</taxon>
        <taxon>Fungi incertae sedis</taxon>
        <taxon>Microsporidia</taxon>
        <taxon>Unikaryonidae</taxon>
        <taxon>Encephalitozoon</taxon>
    </lineage>
</organism>
<dbReference type="GeneID" id="858659"/>
<name>Q8SW93_ENCCU</name>
<feature type="domain" description="Ribosome biogenesis protein BMS1/TSR1 C-terminal" evidence="2">
    <location>
        <begin position="264"/>
        <end position="539"/>
    </location>
</feature>
<dbReference type="HOGENOM" id="CLU_031890_0_0_1"/>
<keyword evidence="4" id="KW-1185">Reference proteome</keyword>
<dbReference type="AlphaFoldDB" id="Q8SW93"/>
<evidence type="ECO:0000313" key="3">
    <source>
        <dbReference type="EMBL" id="CAD25173.1"/>
    </source>
</evidence>
<dbReference type="GO" id="GO:0034511">
    <property type="term" value="F:U3 snoRNA binding"/>
    <property type="evidence" value="ECO:0007669"/>
    <property type="project" value="TreeGrafter"/>
</dbReference>
<dbReference type="OMA" id="CINVEET"/>
<dbReference type="EMBL" id="AL590442">
    <property type="protein sequence ID" value="CAD25173.1"/>
    <property type="molecule type" value="Genomic_DNA"/>
</dbReference>
<evidence type="ECO:0000256" key="1">
    <source>
        <dbReference type="SAM" id="MobiDB-lite"/>
    </source>
</evidence>
<dbReference type="GO" id="GO:0030688">
    <property type="term" value="C:preribosome, small subunit precursor"/>
    <property type="evidence" value="ECO:0007669"/>
    <property type="project" value="TreeGrafter"/>
</dbReference>
<dbReference type="GO" id="GO:0000462">
    <property type="term" value="P:maturation of SSU-rRNA from tricistronic rRNA transcript (SSU-rRNA, 5.8S rRNA, LSU-rRNA)"/>
    <property type="evidence" value="ECO:0007669"/>
    <property type="project" value="TreeGrafter"/>
</dbReference>
<protein>
    <recommendedName>
        <fullName evidence="2">Ribosome biogenesis protein BMS1/TSR1 C-terminal domain-containing protein</fullName>
    </recommendedName>
</protein>
<sequence>MKARDRRNRTKMKSIGSIARIKESKLPYSLPHGPYVVVSVVSLGRECEGYFDKYLHGNGGLFYSEECKMNFLFKRTDELSEFQLGYVCRVSDIVVFFIDSNEIDGSKLKIIKKFIPSCLFCISTQSLRDAAKKFVRRHFPKERIVEIGGLMDALSNVRIKNTSVCRRPYIVPSNAYSDGEYFYVEGFLKHGFLSDKVIVNGQYEMTIEEVFADRAYKGEDLRVSIDAGGTFFSEAEEADGECDEESLMSACDSDDPKENDEDDESALDDESSAGDQPSLIDKYSEYRGIRNLSTCSFRSYSFPEHYKSLVFFDDSRRAEKLVVGKDSVMPDGQMVRIKLKYEGLIEEQIYVVFGCYEYEDRKTIHNFHFEGEVPLKEESMVVDLGHKIVDICPMITKNLNQKVFKRQKELESGVISFIGPISFGLSRVLIYRKSALRELSATTLASVGMNGFMGDRVIFEEAVLQGIPFKNKKRYSLVKRMFNSKEEVMYFRNIQIYMRNRKITGFIKKPIGTKGTFKGYFSQPIKSGDKVMMSLYKRVFLENQ</sequence>